<protein>
    <recommendedName>
        <fullName evidence="7">Bifunctional uridylyltransferase/uridylyl-removing enzyme</fullName>
        <shortName evidence="7">UTase/UR</shortName>
    </recommendedName>
    <alternativeName>
        <fullName evidence="7">Bifunctional [protein-PII] modification enzyme</fullName>
    </alternativeName>
    <alternativeName>
        <fullName evidence="7">Bifunctional nitrogen sensor protein</fullName>
    </alternativeName>
    <domain>
        <recommendedName>
            <fullName evidence="7">[Protein-PII] uridylyltransferase</fullName>
            <shortName evidence="7">PII uridylyltransferase</shortName>
            <shortName evidence="7">UTase</shortName>
            <ecNumber evidence="7">2.7.7.59</ecNumber>
        </recommendedName>
    </domain>
    <domain>
        <recommendedName>
            <fullName evidence="7">[Protein-PII]-UMP uridylyl-removing enzyme</fullName>
            <shortName evidence="7">UR</shortName>
            <ecNumber evidence="7">3.1.4.-</ecNumber>
        </recommendedName>
    </domain>
</protein>
<dbReference type="PANTHER" id="PTHR47320">
    <property type="entry name" value="BIFUNCTIONAL URIDYLYLTRANSFERASE/URIDYLYL-REMOVING ENZYME"/>
    <property type="match status" value="1"/>
</dbReference>
<dbReference type="HAMAP" id="MF_00277">
    <property type="entry name" value="PII_uridylyl_transf"/>
    <property type="match status" value="1"/>
</dbReference>
<dbReference type="GO" id="GO:0008773">
    <property type="term" value="F:[protein-PII] uridylyltransferase activity"/>
    <property type="evidence" value="ECO:0007669"/>
    <property type="project" value="UniProtKB-UniRule"/>
</dbReference>
<comment type="caution">
    <text evidence="10">The sequence shown here is derived from an EMBL/GenBank/DDBJ whole genome shotgun (WGS) entry which is preliminary data.</text>
</comment>
<comment type="catalytic activity">
    <reaction evidence="7">
        <text>[protein-PII]-uridylyl-L-tyrosine + H2O = [protein-PII]-L-tyrosine + UMP + H(+)</text>
        <dbReference type="Rhea" id="RHEA:48600"/>
        <dbReference type="Rhea" id="RHEA-COMP:12147"/>
        <dbReference type="Rhea" id="RHEA-COMP:12148"/>
        <dbReference type="ChEBI" id="CHEBI:15377"/>
        <dbReference type="ChEBI" id="CHEBI:15378"/>
        <dbReference type="ChEBI" id="CHEBI:46858"/>
        <dbReference type="ChEBI" id="CHEBI:57865"/>
        <dbReference type="ChEBI" id="CHEBI:90602"/>
    </reaction>
</comment>
<comment type="catalytic activity">
    <reaction evidence="7">
        <text>[protein-PII]-L-tyrosine + UTP = [protein-PII]-uridylyl-L-tyrosine + diphosphate</text>
        <dbReference type="Rhea" id="RHEA:13673"/>
        <dbReference type="Rhea" id="RHEA-COMP:12147"/>
        <dbReference type="Rhea" id="RHEA-COMP:12148"/>
        <dbReference type="ChEBI" id="CHEBI:33019"/>
        <dbReference type="ChEBI" id="CHEBI:46398"/>
        <dbReference type="ChEBI" id="CHEBI:46858"/>
        <dbReference type="ChEBI" id="CHEBI:90602"/>
        <dbReference type="EC" id="2.7.7.59"/>
    </reaction>
</comment>
<comment type="caution">
    <text evidence="7">Lacks conserved residue(s) required for the propagation of feature annotation.</text>
</comment>
<dbReference type="CDD" id="cd05401">
    <property type="entry name" value="NT_GlnE_GlnD_like"/>
    <property type="match status" value="1"/>
</dbReference>
<dbReference type="EMBL" id="MGDI01000022">
    <property type="protein sequence ID" value="OGL53703.1"/>
    <property type="molecule type" value="Genomic_DNA"/>
</dbReference>
<dbReference type="EC" id="3.1.4.-" evidence="7"/>
<dbReference type="SUPFAM" id="SSF109604">
    <property type="entry name" value="HD-domain/PDEase-like"/>
    <property type="match status" value="1"/>
</dbReference>
<comment type="activity regulation">
    <text evidence="7">Uridylyltransferase (UTase) activity is inhibited by glutamine, while glutamine activates uridylyl-removing (UR) activity.</text>
</comment>
<dbReference type="Gene3D" id="1.20.120.330">
    <property type="entry name" value="Nucleotidyltransferases domain 2"/>
    <property type="match status" value="1"/>
</dbReference>
<dbReference type="PROSITE" id="PS51831">
    <property type="entry name" value="HD"/>
    <property type="match status" value="1"/>
</dbReference>
<dbReference type="NCBIfam" id="TIGR01693">
    <property type="entry name" value="UTase_glnD"/>
    <property type="match status" value="1"/>
</dbReference>
<feature type="domain" description="ACT" evidence="8">
    <location>
        <begin position="816"/>
        <end position="898"/>
    </location>
</feature>
<comment type="function">
    <text evidence="7">Modifies, by uridylylation and deuridylylation, the PII regulatory proteins (GlnB and homologs), in response to the nitrogen status of the cell that GlnD senses through the glutamine level. Under low glutamine levels, catalyzes the conversion of the PII proteins and UTP to PII-UMP and PPi, while under higher glutamine levels, GlnD hydrolyzes PII-UMP to PII and UMP (deuridylylation). Thus, controls uridylylation state and activity of the PII proteins, and plays an important role in the regulation of nitrogen metabolism.</text>
</comment>
<dbReference type="Pfam" id="PF24931">
    <property type="entry name" value="ACT_ACR9_3rd"/>
    <property type="match status" value="1"/>
</dbReference>
<dbReference type="Proteomes" id="UP000178082">
    <property type="component" value="Unassembled WGS sequence"/>
</dbReference>
<evidence type="ECO:0000256" key="5">
    <source>
        <dbReference type="ARBA" id="ARBA00022842"/>
    </source>
</evidence>
<dbReference type="Pfam" id="PF01966">
    <property type="entry name" value="HD"/>
    <property type="match status" value="1"/>
</dbReference>
<dbReference type="SMART" id="SM00471">
    <property type="entry name" value="HDc"/>
    <property type="match status" value="1"/>
</dbReference>
<dbReference type="Gene3D" id="3.30.70.260">
    <property type="match status" value="1"/>
</dbReference>
<organism evidence="10 11">
    <name type="scientific">Candidatus Schekmanbacteria bacterium RIFCSPLOWO2_12_FULL_38_15</name>
    <dbReference type="NCBI Taxonomy" id="1817883"/>
    <lineage>
        <taxon>Bacteria</taxon>
        <taxon>Candidatus Schekmaniibacteriota</taxon>
    </lineage>
</organism>
<dbReference type="GO" id="GO:0008081">
    <property type="term" value="F:phosphoric diester hydrolase activity"/>
    <property type="evidence" value="ECO:0007669"/>
    <property type="project" value="UniProtKB-UniRule"/>
</dbReference>
<dbReference type="EC" id="2.7.7.59" evidence="7"/>
<comment type="similarity">
    <text evidence="7">Belongs to the GlnD family.</text>
</comment>
<comment type="cofactor">
    <cofactor evidence="7">
        <name>Mg(2+)</name>
        <dbReference type="ChEBI" id="CHEBI:18420"/>
    </cofactor>
</comment>
<dbReference type="SUPFAM" id="SSF55021">
    <property type="entry name" value="ACT-like"/>
    <property type="match status" value="1"/>
</dbReference>
<feature type="domain" description="HD" evidence="9">
    <location>
        <begin position="461"/>
        <end position="581"/>
    </location>
</feature>
<name>A0A1F7SIV7_9BACT</name>
<keyword evidence="2 7" id="KW-0548">Nucleotidyltransferase</keyword>
<dbReference type="Pfam" id="PF08335">
    <property type="entry name" value="GlnD_UR_UTase"/>
    <property type="match status" value="1"/>
</dbReference>
<keyword evidence="3" id="KW-0677">Repeat</keyword>
<sequence>MTDSKKKSDFKKDKVNYYKEIIAREKEAIRERHLNGATGREIVESLCRLSDRIITELYEFASKSYSEDPSKHSKCVIAAVGGYGRGSLSPFSDIDVMFLYQNRVDEFIQTVSEDIFHILWDLGFDLGHSCRSVGDCLKLAENDFKTMTSLIEARFITGDKDLFDSFSKTFNIRVLHRKGEFYLRQKVLDRNKRYSESGRTIQVLEPNIKDGPGGLRDIHTIYWIGKVVYKVDCIKALVPCGCLSQEDHEAIERGLNFLWRVRNDLHYLSSRKNDILGFEFQTEIAKHLRYKDEGNKPAVEHFMKDYYFHAKINSQICTDFIKKTCKSDADGRKIFSVFRQRNLEEGFVLINDSLYVARNNTDVFQNSPVKLLQVFEIAQNHGYNISDSLLQTMKKEVTKTDGEFKWGKEGGRLFLSILNSKKQISRKIRQMHETGVLDRFIPEFGELDCLVQFDIYHHYTVDEHTLIALEKLDELEEQNPRESIFCKVYREIERKDLLRLAVLLHDIGKVGGKGHVPRSADISRKILNRMDISPDDMEKVLTLIGNHVLMMHTAERRDFLEEKTIKEFSKTVGDLETLKMLMILTYADVNAVSPYAWNEWRSELVSRLYFKTYKYFTKRLYEDIDYTAEYREKINSIIEKVINKSEGTLTREQVVEFFDTLPERYITGTLASRIYTHYKLLREMKGKTVTSSVIHNSKVGYSDFLVCFEGRIGSFSKTCGVLTSKGIQILGAEIYTNSEGVAVDTLQCSDREGKAAEDDELWMEIEEDLALVLEGKKNVEEMVERQRKYIMRKRYGAISVPTEIKINNEESNSYTIIEVHAQDRIGLLYDVTRILAELRLDINLAKIVTEGNQAIQIFYLTDEEHKKIRELERLQEIASTIKKFFEPKEKREVKENVRSF</sequence>
<dbReference type="InterPro" id="IPR013546">
    <property type="entry name" value="PII_UdlTrfase/GS_AdlTrfase"/>
</dbReference>
<evidence type="ECO:0000256" key="6">
    <source>
        <dbReference type="ARBA" id="ARBA00023268"/>
    </source>
</evidence>
<dbReference type="InterPro" id="IPR010043">
    <property type="entry name" value="UTase/UR"/>
</dbReference>
<dbReference type="PANTHER" id="PTHR47320:SF1">
    <property type="entry name" value="BIFUNCTIONAL URIDYLYLTRANSFERASE_URIDYLYL-REMOVING ENZYME"/>
    <property type="match status" value="1"/>
</dbReference>
<evidence type="ECO:0000313" key="10">
    <source>
        <dbReference type="EMBL" id="OGL53703.1"/>
    </source>
</evidence>
<dbReference type="AlphaFoldDB" id="A0A1F7SIV7"/>
<reference evidence="10 11" key="1">
    <citation type="journal article" date="2016" name="Nat. Commun.">
        <title>Thousands of microbial genomes shed light on interconnected biogeochemical processes in an aquifer system.</title>
        <authorList>
            <person name="Anantharaman K."/>
            <person name="Brown C.T."/>
            <person name="Hug L.A."/>
            <person name="Sharon I."/>
            <person name="Castelle C.J."/>
            <person name="Probst A.J."/>
            <person name="Thomas B.C."/>
            <person name="Singh A."/>
            <person name="Wilkins M.J."/>
            <person name="Karaoz U."/>
            <person name="Brodie E.L."/>
            <person name="Williams K.H."/>
            <person name="Hubbard S.S."/>
            <person name="Banfield J.F."/>
        </authorList>
    </citation>
    <scope>NUCLEOTIDE SEQUENCE [LARGE SCALE GENOMIC DNA]</scope>
</reference>
<dbReference type="CDD" id="cd00077">
    <property type="entry name" value="HDc"/>
    <property type="match status" value="1"/>
</dbReference>
<keyword evidence="1 7" id="KW-0808">Transferase</keyword>
<dbReference type="GO" id="GO:0006808">
    <property type="term" value="P:regulation of nitrogen utilization"/>
    <property type="evidence" value="ECO:0007669"/>
    <property type="project" value="UniProtKB-UniRule"/>
</dbReference>
<proteinExistence type="inferred from homology"/>
<dbReference type="SUPFAM" id="SSF81301">
    <property type="entry name" value="Nucleotidyltransferase"/>
    <property type="match status" value="1"/>
</dbReference>
<gene>
    <name evidence="7" type="primary">glnD</name>
    <name evidence="10" type="ORF">A3G31_03075</name>
</gene>
<dbReference type="CDD" id="cd04900">
    <property type="entry name" value="ACT_UUR-like_1"/>
    <property type="match status" value="1"/>
</dbReference>
<dbReference type="InterPro" id="IPR006674">
    <property type="entry name" value="HD_domain"/>
</dbReference>
<feature type="region of interest" description="Uridylyltransferase" evidence="7">
    <location>
        <begin position="1"/>
        <end position="342"/>
    </location>
</feature>
<dbReference type="InterPro" id="IPR043519">
    <property type="entry name" value="NT_sf"/>
</dbReference>
<dbReference type="InterPro" id="IPR002912">
    <property type="entry name" value="ACT_dom"/>
</dbReference>
<keyword evidence="4 7" id="KW-0378">Hydrolase</keyword>
<evidence type="ECO:0000256" key="2">
    <source>
        <dbReference type="ARBA" id="ARBA00022695"/>
    </source>
</evidence>
<evidence type="ECO:0000256" key="1">
    <source>
        <dbReference type="ARBA" id="ARBA00022679"/>
    </source>
</evidence>
<dbReference type="Gene3D" id="1.10.3090.10">
    <property type="entry name" value="cca-adding enzyme, domain 2"/>
    <property type="match status" value="1"/>
</dbReference>
<evidence type="ECO:0000313" key="11">
    <source>
        <dbReference type="Proteomes" id="UP000178082"/>
    </source>
</evidence>
<evidence type="ECO:0000259" key="9">
    <source>
        <dbReference type="PROSITE" id="PS51831"/>
    </source>
</evidence>
<evidence type="ECO:0000256" key="4">
    <source>
        <dbReference type="ARBA" id="ARBA00022801"/>
    </source>
</evidence>
<keyword evidence="5 7" id="KW-0460">Magnesium</keyword>
<keyword evidence="6 7" id="KW-0511">Multifunctional enzyme</keyword>
<accession>A0A1F7SIV7</accession>
<evidence type="ECO:0000256" key="3">
    <source>
        <dbReference type="ARBA" id="ARBA00022737"/>
    </source>
</evidence>
<dbReference type="STRING" id="1817883.A3G31_03075"/>
<evidence type="ECO:0000259" key="8">
    <source>
        <dbReference type="PROSITE" id="PS51671"/>
    </source>
</evidence>
<comment type="domain">
    <text evidence="7">Has four distinct domains: an N-terminal nucleotidyltransferase (NT) domain responsible for UTase activity, a central HD domain that encodes UR activity, and two C-terminal ACT domains that seem to have a role in glutamine sensing.</text>
</comment>
<dbReference type="CDD" id="cd04899">
    <property type="entry name" value="ACT_ACR-UUR-like_2"/>
    <property type="match status" value="1"/>
</dbReference>
<dbReference type="PIRSF" id="PIRSF006288">
    <property type="entry name" value="PII_uridyltransf"/>
    <property type="match status" value="1"/>
</dbReference>
<dbReference type="InterPro" id="IPR003607">
    <property type="entry name" value="HD/PDEase_dom"/>
</dbReference>
<dbReference type="InterPro" id="IPR045865">
    <property type="entry name" value="ACT-like_dom_sf"/>
</dbReference>
<evidence type="ECO:0000256" key="7">
    <source>
        <dbReference type="HAMAP-Rule" id="MF_00277"/>
    </source>
</evidence>
<dbReference type="SUPFAM" id="SSF81593">
    <property type="entry name" value="Nucleotidyltransferase substrate binding subunit/domain"/>
    <property type="match status" value="1"/>
</dbReference>
<dbReference type="PROSITE" id="PS51671">
    <property type="entry name" value="ACT"/>
    <property type="match status" value="2"/>
</dbReference>
<feature type="domain" description="ACT" evidence="8">
    <location>
        <begin position="703"/>
        <end position="784"/>
    </location>
</feature>
<dbReference type="Gene3D" id="3.30.460.10">
    <property type="entry name" value="Beta Polymerase, domain 2"/>
    <property type="match status" value="1"/>
</dbReference>